<reference evidence="1 2" key="1">
    <citation type="journal article" date="2008" name="BMC Genomics">
        <title>Complete genome of Phenylobacterium zucineum - a novel facultative intracellular bacterium isolated from human erythroleukemia cell line K562.</title>
        <authorList>
            <person name="Luo Y."/>
            <person name="Xu X."/>
            <person name="Ding Z."/>
            <person name="Liu Z."/>
            <person name="Zhang B."/>
            <person name="Yan Z."/>
            <person name="Sun J."/>
            <person name="Hu S."/>
            <person name="Hu X."/>
        </authorList>
    </citation>
    <scope>NUCLEOTIDE SEQUENCE [LARGE SCALE GENOMIC DNA]</scope>
    <source>
        <strain evidence="2">HLK1</strain>
        <plasmid evidence="2">HLK1</plasmid>
        <plasmid evidence="2">Plasmid pHLK1</plasmid>
    </source>
</reference>
<geneLocation type="plasmid" evidence="2">
    <name>pHLK1</name>
</geneLocation>
<dbReference type="EMBL" id="CP000748">
    <property type="protein sequence ID" value="ACG80139.1"/>
    <property type="molecule type" value="Genomic_DNA"/>
</dbReference>
<keyword evidence="2" id="KW-1185">Reference proteome</keyword>
<protein>
    <recommendedName>
        <fullName evidence="3">Circularly permuted type 2 ATP-grasp protein</fullName>
    </recommendedName>
</protein>
<dbReference type="AlphaFoldDB" id="B4RIG4"/>
<dbReference type="eggNOG" id="COG2308">
    <property type="taxonomic scope" value="Bacteria"/>
</dbReference>
<dbReference type="OrthoDB" id="344992at2"/>
<dbReference type="RefSeq" id="WP_012520439.1">
    <property type="nucleotide sequence ID" value="NC_011143.1"/>
</dbReference>
<dbReference type="SUPFAM" id="SSF56059">
    <property type="entry name" value="Glutathione synthetase ATP-binding domain-like"/>
    <property type="match status" value="1"/>
</dbReference>
<evidence type="ECO:0008006" key="3">
    <source>
        <dbReference type="Google" id="ProtNLM"/>
    </source>
</evidence>
<organism evidence="1 2">
    <name type="scientific">Phenylobacterium zucineum (strain HLK1)</name>
    <dbReference type="NCBI Taxonomy" id="450851"/>
    <lineage>
        <taxon>Bacteria</taxon>
        <taxon>Pseudomonadati</taxon>
        <taxon>Pseudomonadota</taxon>
        <taxon>Alphaproteobacteria</taxon>
        <taxon>Caulobacterales</taxon>
        <taxon>Caulobacteraceae</taxon>
        <taxon>Phenylobacterium</taxon>
    </lineage>
</organism>
<sequence>MNAPVPPKAAPSPPLRRSDELNGGCVCVTLDRRVLARTLDSEVGAPGFANGLAEAHPWLFAHSPLFVPAATLRQMGQVVAAVEAAARLPRYRQAVLAWASPLAHADFGPAGVLMGYDFHLTEAGPKLIEVNTNAGGAFLNSLLARAQRTCCASAGVAADTPSHADFQARVAAMFREEWRRQGRSGPLRRVAILDDLPEAQPLFPEFRLAQALLASQGIETLIGDPRDLEFDGTEVRLQGVPVDLVYNRLVDFALEEVSHQVLRRAYEAGRLVVTPNPHNYAVFADKRNLTLLSDPERLRGLGLEPASVGVLQSVVPQTVLVTPQNAAALWTDRRRWFFKPARGHASKAAYRGDKLTRRVWDEIQRAPYVAQAFAPPSVRRLQHQGEAVELKVDVRLYTYAGQVLLAAARLYRGQTTNLRTPGGGFAPVLVVADDAR</sequence>
<accession>B4RIG4</accession>
<name>B4RIG4_PHEZH</name>
<proteinExistence type="predicted"/>
<dbReference type="HOGENOM" id="CLU_034373_0_0_5"/>
<gene>
    <name evidence="1" type="ordered locus">PHZ_p0196</name>
</gene>
<keyword evidence="1" id="KW-0614">Plasmid</keyword>
<evidence type="ECO:0000313" key="1">
    <source>
        <dbReference type="EMBL" id="ACG80139.1"/>
    </source>
</evidence>
<dbReference type="Proteomes" id="UP000001868">
    <property type="component" value="Plasmid pHLK1"/>
</dbReference>
<dbReference type="KEGG" id="pzu:PHZ_p0196"/>
<evidence type="ECO:0000313" key="2">
    <source>
        <dbReference type="Proteomes" id="UP000001868"/>
    </source>
</evidence>